<keyword evidence="3" id="KW-1185">Reference proteome</keyword>
<dbReference type="Pfam" id="PF09489">
    <property type="entry name" value="CbtB"/>
    <property type="match status" value="1"/>
</dbReference>
<reference evidence="2 3" key="1">
    <citation type="submission" date="2020-01" db="EMBL/GenBank/DDBJ databases">
        <title>Genomes of bacteria type strains.</title>
        <authorList>
            <person name="Chen J."/>
            <person name="Zhu S."/>
            <person name="Yang J."/>
        </authorList>
    </citation>
    <scope>NUCLEOTIDE SEQUENCE [LARGE SCALE GENOMIC DNA]</scope>
    <source>
        <strain evidence="2 3">DSM 16655</strain>
    </source>
</reference>
<evidence type="ECO:0000256" key="1">
    <source>
        <dbReference type="SAM" id="Phobius"/>
    </source>
</evidence>
<dbReference type="EMBL" id="JAAAML010000001">
    <property type="protein sequence ID" value="MCO6407437.1"/>
    <property type="molecule type" value="Genomic_DNA"/>
</dbReference>
<comment type="caution">
    <text evidence="2">The sequence shown here is derived from an EMBL/GenBank/DDBJ whole genome shotgun (WGS) entry which is preliminary data.</text>
</comment>
<evidence type="ECO:0000313" key="3">
    <source>
        <dbReference type="Proteomes" id="UP001320715"/>
    </source>
</evidence>
<proteinExistence type="predicted"/>
<protein>
    <submittedName>
        <fullName evidence="2">CbtB-domain containing protein</fullName>
    </submittedName>
</protein>
<name>A0ABT1CMN0_9HYPH</name>
<accession>A0ABT1CMN0</accession>
<feature type="transmembrane region" description="Helical" evidence="1">
    <location>
        <begin position="14"/>
        <end position="38"/>
    </location>
</feature>
<dbReference type="NCBIfam" id="TIGR02459">
    <property type="entry name" value="CbtB"/>
    <property type="match status" value="1"/>
</dbReference>
<dbReference type="InterPro" id="IPR012667">
    <property type="entry name" value="CbtB_put"/>
</dbReference>
<sequence length="59" mass="6076">MAVKTASLSLTDRIGARAVAGLMALVVGSILVFGVGLANSQALHDAAHDTRHSYGFPCH</sequence>
<dbReference type="RefSeq" id="WP_152007993.1">
    <property type="nucleotide sequence ID" value="NZ_JAAAML010000001.1"/>
</dbReference>
<evidence type="ECO:0000313" key="2">
    <source>
        <dbReference type="EMBL" id="MCO6407437.1"/>
    </source>
</evidence>
<gene>
    <name evidence="2" type="ORF">GTW23_04560</name>
</gene>
<organism evidence="2 3">
    <name type="scientific">Hoeflea alexandrii</name>
    <dbReference type="NCBI Taxonomy" id="288436"/>
    <lineage>
        <taxon>Bacteria</taxon>
        <taxon>Pseudomonadati</taxon>
        <taxon>Pseudomonadota</taxon>
        <taxon>Alphaproteobacteria</taxon>
        <taxon>Hyphomicrobiales</taxon>
        <taxon>Rhizobiaceae</taxon>
        <taxon>Hoeflea</taxon>
    </lineage>
</organism>
<keyword evidence="1" id="KW-0472">Membrane</keyword>
<keyword evidence="1" id="KW-0812">Transmembrane</keyword>
<dbReference type="Proteomes" id="UP001320715">
    <property type="component" value="Unassembled WGS sequence"/>
</dbReference>
<keyword evidence="1" id="KW-1133">Transmembrane helix</keyword>